<dbReference type="HOGENOM" id="CLU_1670583_0_0_1"/>
<proteinExistence type="predicted"/>
<dbReference type="AlphaFoldDB" id="L8WNG3"/>
<keyword evidence="2" id="KW-1185">Reference proteome</keyword>
<organism evidence="1 2">
    <name type="scientific">Thanatephorus cucumeris (strain AG1-IA)</name>
    <name type="common">Rice sheath blight fungus</name>
    <name type="synonym">Rhizoctonia solani</name>
    <dbReference type="NCBI Taxonomy" id="983506"/>
    <lineage>
        <taxon>Eukaryota</taxon>
        <taxon>Fungi</taxon>
        <taxon>Dikarya</taxon>
        <taxon>Basidiomycota</taxon>
        <taxon>Agaricomycotina</taxon>
        <taxon>Agaricomycetes</taxon>
        <taxon>Cantharellales</taxon>
        <taxon>Ceratobasidiaceae</taxon>
        <taxon>Rhizoctonia</taxon>
        <taxon>Rhizoctonia solani AG-1</taxon>
    </lineage>
</organism>
<name>L8WNG3_THACA</name>
<dbReference type="Proteomes" id="UP000011668">
    <property type="component" value="Unassembled WGS sequence"/>
</dbReference>
<evidence type="ECO:0000313" key="2">
    <source>
        <dbReference type="Proteomes" id="UP000011668"/>
    </source>
</evidence>
<gene>
    <name evidence="1" type="ORF">AG1IA_07656</name>
</gene>
<reference evidence="1 2" key="1">
    <citation type="journal article" date="2013" name="Nat. Commun.">
        <title>The evolution and pathogenic mechanisms of the rice sheath blight pathogen.</title>
        <authorList>
            <person name="Zheng A."/>
            <person name="Lin R."/>
            <person name="Xu L."/>
            <person name="Qin P."/>
            <person name="Tang C."/>
            <person name="Ai P."/>
            <person name="Zhang D."/>
            <person name="Liu Y."/>
            <person name="Sun Z."/>
            <person name="Feng H."/>
            <person name="Wang Y."/>
            <person name="Chen Y."/>
            <person name="Liang X."/>
            <person name="Fu R."/>
            <person name="Li Q."/>
            <person name="Zhang J."/>
            <person name="Yu X."/>
            <person name="Xie Z."/>
            <person name="Ding L."/>
            <person name="Guan P."/>
            <person name="Tang J."/>
            <person name="Liang Y."/>
            <person name="Wang S."/>
            <person name="Deng Q."/>
            <person name="Li S."/>
            <person name="Zhu J."/>
            <person name="Wang L."/>
            <person name="Liu H."/>
            <person name="Li P."/>
        </authorList>
    </citation>
    <scope>NUCLEOTIDE SEQUENCE [LARGE SCALE GENOMIC DNA]</scope>
    <source>
        <strain evidence="2">AG-1 IA</strain>
    </source>
</reference>
<sequence length="158" mass="18232">MRLEHFTAHITLRTAIVRFEPRGRRLGTYVVFPFASFFRYVARSRFVNSFQFPIRDMDYMWNENEIRYLWECTFRYERPISSANTHKLTTGPNFSITSSAFVKSIGPSKFPLPSGKSPPMSPDAVSHNVACRVANRTATKTGSLRQVCMMTVNYNSTR</sequence>
<accession>L8WNG3</accession>
<dbReference type="EMBL" id="AFRT01002199">
    <property type="protein sequence ID" value="ELU38317.1"/>
    <property type="molecule type" value="Genomic_DNA"/>
</dbReference>
<comment type="caution">
    <text evidence="1">The sequence shown here is derived from an EMBL/GenBank/DDBJ whole genome shotgun (WGS) entry which is preliminary data.</text>
</comment>
<protein>
    <submittedName>
        <fullName evidence="1">Uncharacterized protein</fullName>
    </submittedName>
</protein>
<evidence type="ECO:0000313" key="1">
    <source>
        <dbReference type="EMBL" id="ELU38317.1"/>
    </source>
</evidence>